<dbReference type="AlphaFoldDB" id="A0A450ZQK9"/>
<organism evidence="3">
    <name type="scientific">Candidatus Kentrum sp. TUN</name>
    <dbReference type="NCBI Taxonomy" id="2126343"/>
    <lineage>
        <taxon>Bacteria</taxon>
        <taxon>Pseudomonadati</taxon>
        <taxon>Pseudomonadota</taxon>
        <taxon>Gammaproteobacteria</taxon>
        <taxon>Candidatus Kentrum</taxon>
    </lineage>
</organism>
<dbReference type="EMBL" id="CAADFX010000078">
    <property type="protein sequence ID" value="VFK58209.1"/>
    <property type="molecule type" value="Genomic_DNA"/>
</dbReference>
<evidence type="ECO:0000256" key="2">
    <source>
        <dbReference type="SAM" id="Phobius"/>
    </source>
</evidence>
<evidence type="ECO:0000313" key="3">
    <source>
        <dbReference type="EMBL" id="VFK56008.1"/>
    </source>
</evidence>
<name>A0A450ZQK9_9GAMM</name>
<evidence type="ECO:0000313" key="4">
    <source>
        <dbReference type="EMBL" id="VFK58209.1"/>
    </source>
</evidence>
<dbReference type="InterPro" id="IPR036465">
    <property type="entry name" value="vWFA_dom_sf"/>
</dbReference>
<keyword evidence="2" id="KW-1133">Transmembrane helix</keyword>
<evidence type="ECO:0000313" key="5">
    <source>
        <dbReference type="EMBL" id="VFK62181.1"/>
    </source>
</evidence>
<sequence>MTVRKKEFEIFNLSFLDIISCGFGAVVLLVLISKPMEEFSKSGIDEAGALLSQVIALETRIDTLDEAIDQQNRNNNEQLTESGGLHQATMTLSQQLGRREEEEKNLRGDLEGLSLVKDSLKQASIAPSSTKTTRDEEVGGIPVDSDYVIFVVDTSGSMREIWARISKEILNVLSIHPQVKGFQILNDQGKSLISAYSGRWIPDTPQRRKGVMKVFKAWNDASNSSPIEGIETALQRYAKPGRSLSIYVFGDDYTGSSYDPVIGRITKMNRGGKAPRLAKIHGVGFISRHTTNRFAILMREVTKRNGGTFLALPR</sequence>
<keyword evidence="2" id="KW-0812">Transmembrane</keyword>
<proteinExistence type="predicted"/>
<evidence type="ECO:0000256" key="1">
    <source>
        <dbReference type="SAM" id="Coils"/>
    </source>
</evidence>
<dbReference type="EMBL" id="CAADFY010000078">
    <property type="protein sequence ID" value="VFK56008.1"/>
    <property type="molecule type" value="Genomic_DNA"/>
</dbReference>
<dbReference type="SUPFAM" id="SSF53300">
    <property type="entry name" value="vWA-like"/>
    <property type="match status" value="1"/>
</dbReference>
<keyword evidence="2" id="KW-0472">Membrane</keyword>
<keyword evidence="1" id="KW-0175">Coiled coil</keyword>
<accession>A0A450ZQK9</accession>
<gene>
    <name evidence="4" type="ORF">BECKTUN1418D_GA0071000_10783</name>
    <name evidence="5" type="ORF">BECKTUN1418E_GA0071001_107514</name>
    <name evidence="3" type="ORF">BECKTUN1418F_GA0071002_107814</name>
</gene>
<dbReference type="EMBL" id="CAADFV010000075">
    <property type="protein sequence ID" value="VFK62181.1"/>
    <property type="molecule type" value="Genomic_DNA"/>
</dbReference>
<protein>
    <recommendedName>
        <fullName evidence="6">von Willebrand factor type A domain-containing protein</fullName>
    </recommendedName>
</protein>
<reference evidence="3" key="1">
    <citation type="submission" date="2019-02" db="EMBL/GenBank/DDBJ databases">
        <authorList>
            <person name="Gruber-Vodicka R. H."/>
            <person name="Seah K. B. B."/>
        </authorList>
    </citation>
    <scope>NUCLEOTIDE SEQUENCE</scope>
    <source>
        <strain evidence="4">BECK_BY1</strain>
        <strain evidence="5">BECK_BY2</strain>
        <strain evidence="3">BECK_BY3</strain>
    </source>
</reference>
<feature type="transmembrane region" description="Helical" evidence="2">
    <location>
        <begin position="12"/>
        <end position="32"/>
    </location>
</feature>
<feature type="coiled-coil region" evidence="1">
    <location>
        <begin position="54"/>
        <end position="81"/>
    </location>
</feature>
<evidence type="ECO:0008006" key="6">
    <source>
        <dbReference type="Google" id="ProtNLM"/>
    </source>
</evidence>